<comment type="caution">
    <text evidence="15">The sequence shown here is derived from an EMBL/GenBank/DDBJ whole genome shotgun (WGS) entry which is preliminary data.</text>
</comment>
<dbReference type="FunFam" id="2.30.30.280:FF:000001">
    <property type="entry name" value="tRNA-specific 2-thiouridylase MnmA"/>
    <property type="match status" value="1"/>
</dbReference>
<evidence type="ECO:0000256" key="4">
    <source>
        <dbReference type="ARBA" id="ARBA00022679"/>
    </source>
</evidence>
<reference evidence="15 16" key="1">
    <citation type="journal article" date="2016" name="Nat. Commun.">
        <title>Thousands of microbial genomes shed light on interconnected biogeochemical processes in an aquifer system.</title>
        <authorList>
            <person name="Anantharaman K."/>
            <person name="Brown C.T."/>
            <person name="Hug L.A."/>
            <person name="Sharon I."/>
            <person name="Castelle C.J."/>
            <person name="Probst A.J."/>
            <person name="Thomas B.C."/>
            <person name="Singh A."/>
            <person name="Wilkins M.J."/>
            <person name="Karaoz U."/>
            <person name="Brodie E.L."/>
            <person name="Williams K.H."/>
            <person name="Hubbard S.S."/>
            <person name="Banfield J.F."/>
        </authorList>
    </citation>
    <scope>NUCLEOTIDE SEQUENCE [LARGE SCALE GENOMIC DNA]</scope>
</reference>
<feature type="binding site" evidence="12">
    <location>
        <position position="128"/>
    </location>
    <ligand>
        <name>ATP</name>
        <dbReference type="ChEBI" id="CHEBI:30616"/>
    </ligand>
</feature>
<evidence type="ECO:0000256" key="10">
    <source>
        <dbReference type="ARBA" id="ARBA00049564"/>
    </source>
</evidence>
<comment type="catalytic activity">
    <reaction evidence="10">
        <text>5-taurinomethyluridine(34) in tRNA + S-sulfanyl-L-cysteinyl-[protein] + AH2 + ATP = 5-taurinomethyl-2-thiouridine(34) in tRNA + L-cysteinyl-[protein] + A + AMP + diphosphate + H(+)</text>
        <dbReference type="Rhea" id="RHEA:47040"/>
        <dbReference type="Rhea" id="RHEA-COMP:10131"/>
        <dbReference type="Rhea" id="RHEA-COMP:11726"/>
        <dbReference type="Rhea" id="RHEA-COMP:11732"/>
        <dbReference type="Rhea" id="RHEA-COMP:11733"/>
        <dbReference type="ChEBI" id="CHEBI:13193"/>
        <dbReference type="ChEBI" id="CHEBI:15378"/>
        <dbReference type="ChEBI" id="CHEBI:17499"/>
        <dbReference type="ChEBI" id="CHEBI:29950"/>
        <dbReference type="ChEBI" id="CHEBI:30616"/>
        <dbReference type="ChEBI" id="CHEBI:33019"/>
        <dbReference type="ChEBI" id="CHEBI:61963"/>
        <dbReference type="ChEBI" id="CHEBI:87171"/>
        <dbReference type="ChEBI" id="CHEBI:87172"/>
        <dbReference type="ChEBI" id="CHEBI:456215"/>
        <dbReference type="EC" id="2.8.1.14"/>
    </reaction>
</comment>
<keyword evidence="9" id="KW-1015">Disulfide bond</keyword>
<evidence type="ECO:0000256" key="2">
    <source>
        <dbReference type="ARBA" id="ARBA00006191"/>
    </source>
</evidence>
<dbReference type="GO" id="GO:0103016">
    <property type="term" value="F:tRNA-uridine 2-sulfurtransferase activity"/>
    <property type="evidence" value="ECO:0007669"/>
    <property type="project" value="UniProtKB-EC"/>
</dbReference>
<feature type="domain" description="tRNA-specific 2-thiouridylase MnmA-like C-terminal" evidence="13">
    <location>
        <begin position="312"/>
        <end position="385"/>
    </location>
</feature>
<organism evidence="15 16">
    <name type="scientific">Candidatus Falkowbacteria bacterium RIFOXYA2_FULL_47_9</name>
    <dbReference type="NCBI Taxonomy" id="1797995"/>
    <lineage>
        <taxon>Bacteria</taxon>
        <taxon>Candidatus Falkowiibacteriota</taxon>
    </lineage>
</organism>
<comment type="similarity">
    <text evidence="2 12">Belongs to the MnmA/TRMU family.</text>
</comment>
<dbReference type="GO" id="GO:0002143">
    <property type="term" value="P:tRNA wobble position uridine thiolation"/>
    <property type="evidence" value="ECO:0007669"/>
    <property type="project" value="TreeGrafter"/>
</dbReference>
<gene>
    <name evidence="12" type="primary">mnmA</name>
    <name evidence="15" type="ORF">A2242_01155</name>
</gene>
<dbReference type="NCBIfam" id="NF001138">
    <property type="entry name" value="PRK00143.1"/>
    <property type="match status" value="1"/>
</dbReference>
<dbReference type="GO" id="GO:0061708">
    <property type="term" value="F:tRNA-5-taurinomethyluridine 2-sulfurtransferase"/>
    <property type="evidence" value="ECO:0007669"/>
    <property type="project" value="UniProtKB-EC"/>
</dbReference>
<dbReference type="InterPro" id="IPR023382">
    <property type="entry name" value="MnmA-like_central_sf"/>
</dbReference>
<keyword evidence="6 12" id="KW-0547">Nucleotide-binding</keyword>
<dbReference type="GO" id="GO:0005737">
    <property type="term" value="C:cytoplasm"/>
    <property type="evidence" value="ECO:0007669"/>
    <property type="project" value="UniProtKB-SubCell"/>
</dbReference>
<keyword evidence="7 12" id="KW-0067">ATP-binding</keyword>
<name>A0A1F5SMB5_9BACT</name>
<evidence type="ECO:0000256" key="1">
    <source>
        <dbReference type="ARBA" id="ARBA00003986"/>
    </source>
</evidence>
<dbReference type="Pfam" id="PF03054">
    <property type="entry name" value="tRNA_Me_trans"/>
    <property type="match status" value="1"/>
</dbReference>
<dbReference type="Gene3D" id="2.30.30.280">
    <property type="entry name" value="Adenine nucleotide alpha hydrolases-like domains"/>
    <property type="match status" value="1"/>
</dbReference>
<feature type="site" description="Interaction with tRNA" evidence="12">
    <location>
        <position position="129"/>
    </location>
</feature>
<evidence type="ECO:0000256" key="8">
    <source>
        <dbReference type="ARBA" id="ARBA00022884"/>
    </source>
</evidence>
<dbReference type="Pfam" id="PF20259">
    <property type="entry name" value="tRNA_Me_trans_M"/>
    <property type="match status" value="1"/>
</dbReference>
<dbReference type="InterPro" id="IPR004506">
    <property type="entry name" value="MnmA-like"/>
</dbReference>
<keyword evidence="3 12" id="KW-0820">tRNA-binding</keyword>
<keyword evidence="12" id="KW-0963">Cytoplasm</keyword>
<dbReference type="Proteomes" id="UP000178925">
    <property type="component" value="Unassembled WGS sequence"/>
</dbReference>
<dbReference type="PANTHER" id="PTHR11933">
    <property type="entry name" value="TRNA 5-METHYLAMINOMETHYL-2-THIOURIDYLATE -METHYLTRANSFERASE"/>
    <property type="match status" value="1"/>
</dbReference>
<feature type="site" description="Interaction with tRNA" evidence="12">
    <location>
        <position position="369"/>
    </location>
</feature>
<evidence type="ECO:0000256" key="3">
    <source>
        <dbReference type="ARBA" id="ARBA00022555"/>
    </source>
</evidence>
<evidence type="ECO:0000259" key="14">
    <source>
        <dbReference type="Pfam" id="PF20259"/>
    </source>
</evidence>
<protein>
    <recommendedName>
        <fullName evidence="12">tRNA-specific 2-thiouridylase MnmA</fullName>
        <ecNumber evidence="12">2.8.1.13</ecNumber>
    </recommendedName>
</protein>
<dbReference type="InterPro" id="IPR046885">
    <property type="entry name" value="MnmA-like_C"/>
</dbReference>
<dbReference type="HAMAP" id="MF_00144">
    <property type="entry name" value="tRNA_thiouridyl_MnmA"/>
    <property type="match status" value="1"/>
</dbReference>
<dbReference type="FunFam" id="3.40.50.620:FF:000104">
    <property type="entry name" value="Mitochondrial tRNA-specific 2-thiouridylase 1"/>
    <property type="match status" value="1"/>
</dbReference>
<dbReference type="CDD" id="cd01998">
    <property type="entry name" value="MnmA_TRMU-like"/>
    <property type="match status" value="1"/>
</dbReference>
<feature type="region of interest" description="Interaction with tRNA" evidence="12">
    <location>
        <begin position="173"/>
        <end position="175"/>
    </location>
</feature>
<dbReference type="SUPFAM" id="SSF52402">
    <property type="entry name" value="Adenine nucleotide alpha hydrolases-like"/>
    <property type="match status" value="1"/>
</dbReference>
<feature type="binding site" evidence="12">
    <location>
        <begin position="15"/>
        <end position="22"/>
    </location>
    <ligand>
        <name>ATP</name>
        <dbReference type="ChEBI" id="CHEBI:30616"/>
    </ligand>
</feature>
<evidence type="ECO:0000256" key="11">
    <source>
        <dbReference type="ARBA" id="ARBA00051542"/>
    </source>
</evidence>
<evidence type="ECO:0000256" key="9">
    <source>
        <dbReference type="ARBA" id="ARBA00023157"/>
    </source>
</evidence>
<comment type="function">
    <text evidence="12">Catalyzes the 2-thiolation of uridine at the wobble position (U34) of tRNA, leading to the formation of s(2)U34.</text>
</comment>
<dbReference type="NCBIfam" id="TIGR00420">
    <property type="entry name" value="trmU"/>
    <property type="match status" value="1"/>
</dbReference>
<keyword evidence="4 12" id="KW-0808">Transferase</keyword>
<evidence type="ECO:0000256" key="5">
    <source>
        <dbReference type="ARBA" id="ARBA00022694"/>
    </source>
</evidence>
<sequence>METKNKHKKTKIFVGLSGGVDSSVAAALLHKEGYNVTGVFIKIWQPEWGPCGWKDERRDAMKVALQLGIPFKTLDLSDAYQKDVANYIIREYKAGRTPNPDVVCNTKIKFGDFLRWALHNGANFVATGHYARISNDLPAKLRVAMQAGEFLISNKIPNSKFKIQLLRGIDDTKDQSYFLWQLKQSQLRRCLFPVGGYKKSAVRKMAKNFGLHTAEKKDSQGICFVGKVGMKEFLKKYITPKRGKVLNEKNEVIGHHDGAFFLTIGQRRGFTITKKGTDDAPYYVLAKNVRENTVTVADTSEQLTVNSEKGKEVIIGKINWIGEKPVKGKKYQARFRHLQELLYCHIVKLLNNKYKVTFDKLQAGIAAGQSLVVYDGQRCLGGGIIEN</sequence>
<comment type="subcellular location">
    <subcellularLocation>
        <location evidence="12">Cytoplasm</location>
    </subcellularLocation>
</comment>
<dbReference type="PANTHER" id="PTHR11933:SF5">
    <property type="entry name" value="MITOCHONDRIAL TRNA-SPECIFIC 2-THIOURIDYLASE 1"/>
    <property type="match status" value="1"/>
</dbReference>
<dbReference type="AlphaFoldDB" id="A0A1F5SMB5"/>
<dbReference type="GO" id="GO:0000049">
    <property type="term" value="F:tRNA binding"/>
    <property type="evidence" value="ECO:0007669"/>
    <property type="project" value="UniProtKB-KW"/>
</dbReference>
<dbReference type="GO" id="GO:0005524">
    <property type="term" value="F:ATP binding"/>
    <property type="evidence" value="ECO:0007669"/>
    <property type="project" value="UniProtKB-KW"/>
</dbReference>
<dbReference type="EMBL" id="MFGC01000022">
    <property type="protein sequence ID" value="OGF27858.1"/>
    <property type="molecule type" value="Genomic_DNA"/>
</dbReference>
<evidence type="ECO:0000313" key="15">
    <source>
        <dbReference type="EMBL" id="OGF27858.1"/>
    </source>
</evidence>
<dbReference type="Gene3D" id="2.40.30.10">
    <property type="entry name" value="Translation factors"/>
    <property type="match status" value="1"/>
</dbReference>
<dbReference type="InterPro" id="IPR046884">
    <property type="entry name" value="MnmA-like_central"/>
</dbReference>
<evidence type="ECO:0000259" key="13">
    <source>
        <dbReference type="Pfam" id="PF20258"/>
    </source>
</evidence>
<feature type="binding site" evidence="12">
    <location>
        <position position="41"/>
    </location>
    <ligand>
        <name>ATP</name>
        <dbReference type="ChEBI" id="CHEBI:30616"/>
    </ligand>
</feature>
<evidence type="ECO:0000256" key="6">
    <source>
        <dbReference type="ARBA" id="ARBA00022741"/>
    </source>
</evidence>
<dbReference type="Pfam" id="PF20258">
    <property type="entry name" value="tRNA_Me_trans_C"/>
    <property type="match status" value="1"/>
</dbReference>
<feature type="active site" description="Cysteine persulfide intermediate" evidence="12">
    <location>
        <position position="223"/>
    </location>
</feature>
<keyword evidence="5 12" id="KW-0819">tRNA processing</keyword>
<comment type="catalytic activity">
    <reaction evidence="11 12">
        <text>S-sulfanyl-L-cysteinyl-[protein] + uridine(34) in tRNA + AH2 + ATP = 2-thiouridine(34) in tRNA + L-cysteinyl-[protein] + A + AMP + diphosphate + H(+)</text>
        <dbReference type="Rhea" id="RHEA:47032"/>
        <dbReference type="Rhea" id="RHEA-COMP:10131"/>
        <dbReference type="Rhea" id="RHEA-COMP:11726"/>
        <dbReference type="Rhea" id="RHEA-COMP:11727"/>
        <dbReference type="Rhea" id="RHEA-COMP:11728"/>
        <dbReference type="ChEBI" id="CHEBI:13193"/>
        <dbReference type="ChEBI" id="CHEBI:15378"/>
        <dbReference type="ChEBI" id="CHEBI:17499"/>
        <dbReference type="ChEBI" id="CHEBI:29950"/>
        <dbReference type="ChEBI" id="CHEBI:30616"/>
        <dbReference type="ChEBI" id="CHEBI:33019"/>
        <dbReference type="ChEBI" id="CHEBI:61963"/>
        <dbReference type="ChEBI" id="CHEBI:65315"/>
        <dbReference type="ChEBI" id="CHEBI:87170"/>
        <dbReference type="ChEBI" id="CHEBI:456215"/>
        <dbReference type="EC" id="2.8.1.13"/>
    </reaction>
</comment>
<keyword evidence="8 12" id="KW-0694">RNA-binding</keyword>
<accession>A0A1F5SMB5</accession>
<evidence type="ECO:0000256" key="7">
    <source>
        <dbReference type="ARBA" id="ARBA00022840"/>
    </source>
</evidence>
<dbReference type="STRING" id="1797995.A2242_01155"/>
<proteinExistence type="inferred from homology"/>
<evidence type="ECO:0000313" key="16">
    <source>
        <dbReference type="Proteomes" id="UP000178925"/>
    </source>
</evidence>
<dbReference type="Gene3D" id="3.40.50.620">
    <property type="entry name" value="HUPs"/>
    <property type="match status" value="1"/>
</dbReference>
<dbReference type="InterPro" id="IPR014729">
    <property type="entry name" value="Rossmann-like_a/b/a_fold"/>
</dbReference>
<feature type="domain" description="tRNA-specific 2-thiouridylase MnmA-like central" evidence="14">
    <location>
        <begin position="231"/>
        <end position="298"/>
    </location>
</feature>
<comment type="function">
    <text evidence="1">Catalyzes the 2-thiolation of uridine at the wobble position (U34) of mitochondrial tRNA(Lys), tRNA(Glu) and tRNA(Gln). Required for the formation of 5-taurinomethyl-2-thiouridine (tm5s2U) of mitochondrial tRNA(Lys), tRNA(Glu), and tRNA(Gln) at the wobble position. ATP is required to activate the C2 atom of the wobble base.</text>
</comment>
<comment type="caution">
    <text evidence="12">Lacks conserved residue(s) required for the propagation of feature annotation.</text>
</comment>
<feature type="region of interest" description="Interaction with target base in tRNA" evidence="12">
    <location>
        <begin position="99"/>
        <end position="101"/>
    </location>
</feature>
<evidence type="ECO:0000256" key="12">
    <source>
        <dbReference type="HAMAP-Rule" id="MF_00144"/>
    </source>
</evidence>
<dbReference type="EC" id="2.8.1.13" evidence="12"/>
<feature type="active site" description="Nucleophile" evidence="12">
    <location>
        <position position="104"/>
    </location>
</feature>